<dbReference type="EMBL" id="FNQY01000012">
    <property type="protein sequence ID" value="SEA27460.1"/>
    <property type="molecule type" value="Genomic_DNA"/>
</dbReference>
<organism evidence="3 4">
    <name type="scientific">Arachidicoccus rhizosphaerae</name>
    <dbReference type="NCBI Taxonomy" id="551991"/>
    <lineage>
        <taxon>Bacteria</taxon>
        <taxon>Pseudomonadati</taxon>
        <taxon>Bacteroidota</taxon>
        <taxon>Chitinophagia</taxon>
        <taxon>Chitinophagales</taxon>
        <taxon>Chitinophagaceae</taxon>
        <taxon>Arachidicoccus</taxon>
    </lineage>
</organism>
<dbReference type="AlphaFoldDB" id="A0A1H3ZUX4"/>
<evidence type="ECO:0000259" key="2">
    <source>
        <dbReference type="Pfam" id="PF10022"/>
    </source>
</evidence>
<accession>A0A1H3ZUX4</accession>
<dbReference type="Proteomes" id="UP000199041">
    <property type="component" value="Unassembled WGS sequence"/>
</dbReference>
<keyword evidence="4" id="KW-1185">Reference proteome</keyword>
<keyword evidence="1" id="KW-0732">Signal</keyword>
<protein>
    <recommendedName>
        <fullName evidence="2">DUF2264 domain-containing protein</fullName>
    </recommendedName>
</protein>
<gene>
    <name evidence="3" type="ORF">SAMN05192529_11251</name>
</gene>
<dbReference type="InterPro" id="IPR049349">
    <property type="entry name" value="DUF2264_N"/>
</dbReference>
<dbReference type="STRING" id="551991.SAMN05192529_11251"/>
<evidence type="ECO:0000313" key="3">
    <source>
        <dbReference type="EMBL" id="SEA27460.1"/>
    </source>
</evidence>
<sequence>MNQVVLWRYGVLNSFKRPYCLIAIILLSVASHVSFAAGNKDGAKERKYLVNSLVKIADPLLSALSQNQLVARMPVEAVENGREQYTYLEAFGRLLAGMAPWLALGPDASKEGRLREKYILLARKCLHNATDPAGADFMNFNKGGQPVVDAAFLVQALLRAPKQLWDPLDLTTKDNIIQALKSTRVITPGNNNWLLFSAIVEAGILKFTGTCQMAAINKAVDAHMKWYVGDGTYGDGPNYHWDYYNSYVIQPMFLEVLQELLAANVQTERFEKIYGEVLKRATRYAYIQESLISPEGTYPPLGRSLAYRFGAFQLLSQMALMQHLPADVAPQEVRAALYTVIKRQLSFKGTFDSKGWLQIGMVGHQRKIAQGYISTGSLYLCSEAFLILGLAPDNQLWQGPDQDWIGKKVWEGEDISIHHSI</sequence>
<feature type="signal peptide" evidence="1">
    <location>
        <begin position="1"/>
        <end position="36"/>
    </location>
</feature>
<dbReference type="PANTHER" id="PTHR35339:SF3">
    <property type="entry name" value="DUF2264 DOMAIN-CONTAINING PROTEIN"/>
    <property type="match status" value="1"/>
</dbReference>
<dbReference type="Pfam" id="PF10022">
    <property type="entry name" value="DUF2264"/>
    <property type="match status" value="1"/>
</dbReference>
<dbReference type="InterPro" id="IPR016624">
    <property type="entry name" value="UCP014753"/>
</dbReference>
<evidence type="ECO:0000313" key="4">
    <source>
        <dbReference type="Proteomes" id="UP000199041"/>
    </source>
</evidence>
<name>A0A1H3ZUX4_9BACT</name>
<reference evidence="3 4" key="1">
    <citation type="submission" date="2016-10" db="EMBL/GenBank/DDBJ databases">
        <authorList>
            <person name="de Groot N.N."/>
        </authorList>
    </citation>
    <scope>NUCLEOTIDE SEQUENCE [LARGE SCALE GENOMIC DNA]</scope>
    <source>
        <strain evidence="3 4">Vu-144</strain>
    </source>
</reference>
<dbReference type="RefSeq" id="WP_091398292.1">
    <property type="nucleotide sequence ID" value="NZ_FNQY01000012.1"/>
</dbReference>
<feature type="domain" description="DUF2264" evidence="2">
    <location>
        <begin position="46"/>
        <end position="404"/>
    </location>
</feature>
<dbReference type="PANTHER" id="PTHR35339">
    <property type="entry name" value="LINALOOL DEHYDRATASE_ISOMERASE DOMAIN-CONTAINING PROTEIN"/>
    <property type="match status" value="1"/>
</dbReference>
<proteinExistence type="predicted"/>
<dbReference type="PIRSF" id="PIRSF014753">
    <property type="entry name" value="UCP014753"/>
    <property type="match status" value="1"/>
</dbReference>
<feature type="chain" id="PRO_5011753942" description="DUF2264 domain-containing protein" evidence="1">
    <location>
        <begin position="37"/>
        <end position="421"/>
    </location>
</feature>
<dbReference type="OrthoDB" id="9813465at2"/>
<evidence type="ECO:0000256" key="1">
    <source>
        <dbReference type="SAM" id="SignalP"/>
    </source>
</evidence>